<reference evidence="1 2" key="1">
    <citation type="journal article" date="2018" name="Genome Biol. Evol.">
        <title>Multiple Roots of Fruiting Body Formation in Amoebozoa.</title>
        <authorList>
            <person name="Hillmann F."/>
            <person name="Forbes G."/>
            <person name="Novohradska S."/>
            <person name="Ferling I."/>
            <person name="Riege K."/>
            <person name="Groth M."/>
            <person name="Westermann M."/>
            <person name="Marz M."/>
            <person name="Spaller T."/>
            <person name="Winckler T."/>
            <person name="Schaap P."/>
            <person name="Glockner G."/>
        </authorList>
    </citation>
    <scope>NUCLEOTIDE SEQUENCE [LARGE SCALE GENOMIC DNA]</scope>
    <source>
        <strain evidence="1 2">Jena</strain>
    </source>
</reference>
<keyword evidence="2" id="KW-1185">Reference proteome</keyword>
<dbReference type="Proteomes" id="UP000241769">
    <property type="component" value="Unassembled WGS sequence"/>
</dbReference>
<evidence type="ECO:0000313" key="2">
    <source>
        <dbReference type="Proteomes" id="UP000241769"/>
    </source>
</evidence>
<comment type="caution">
    <text evidence="1">The sequence shown here is derived from an EMBL/GenBank/DDBJ whole genome shotgun (WGS) entry which is preliminary data.</text>
</comment>
<name>A0A2P6NPM1_9EUKA</name>
<sequence>MPPLLYCWVSAVRKNRFQHPLIVIGCVDRRLAMFISESLVQGIAAVDGEDTYPLATELTEFSFVSADLWLYMDAEEKNRDHMRRQLNEEESKNWNKGIPMPGKLTASAVLLI</sequence>
<accession>A0A2P6NPM1</accession>
<dbReference type="InParanoid" id="A0A2P6NPM1"/>
<organism evidence="1 2">
    <name type="scientific">Planoprotostelium fungivorum</name>
    <dbReference type="NCBI Taxonomy" id="1890364"/>
    <lineage>
        <taxon>Eukaryota</taxon>
        <taxon>Amoebozoa</taxon>
        <taxon>Evosea</taxon>
        <taxon>Variosea</taxon>
        <taxon>Cavosteliida</taxon>
        <taxon>Cavosteliaceae</taxon>
        <taxon>Planoprotostelium</taxon>
    </lineage>
</organism>
<evidence type="ECO:0000313" key="1">
    <source>
        <dbReference type="EMBL" id="PRP85904.1"/>
    </source>
</evidence>
<protein>
    <submittedName>
        <fullName evidence="1">Uncharacterized protein</fullName>
    </submittedName>
</protein>
<gene>
    <name evidence="1" type="ORF">PROFUN_06026</name>
</gene>
<dbReference type="EMBL" id="MDYQ01000037">
    <property type="protein sequence ID" value="PRP85904.1"/>
    <property type="molecule type" value="Genomic_DNA"/>
</dbReference>
<dbReference type="AlphaFoldDB" id="A0A2P6NPM1"/>
<proteinExistence type="predicted"/>